<dbReference type="AlphaFoldDB" id="A0A0C2JD11"/>
<accession>A0A0C2JD11</accession>
<dbReference type="Proteomes" id="UP000031668">
    <property type="component" value="Unassembled WGS sequence"/>
</dbReference>
<organism evidence="1 2">
    <name type="scientific">Thelohanellus kitauei</name>
    <name type="common">Myxosporean</name>
    <dbReference type="NCBI Taxonomy" id="669202"/>
    <lineage>
        <taxon>Eukaryota</taxon>
        <taxon>Metazoa</taxon>
        <taxon>Cnidaria</taxon>
        <taxon>Myxozoa</taxon>
        <taxon>Myxosporea</taxon>
        <taxon>Bivalvulida</taxon>
        <taxon>Platysporina</taxon>
        <taxon>Myxobolidae</taxon>
        <taxon>Thelohanellus</taxon>
    </lineage>
</organism>
<keyword evidence="2" id="KW-1185">Reference proteome</keyword>
<proteinExistence type="predicted"/>
<name>A0A0C2JD11_THEKT</name>
<evidence type="ECO:0000313" key="1">
    <source>
        <dbReference type="EMBL" id="KII67073.1"/>
    </source>
</evidence>
<sequence>MKPGMNFRDVYSEQWTDILKLVAKNMDMAATEVLDAFCYMERMSGKPIGISYIARSIYLINTELHKLTKNVVDMRNKGDTTSADYIQKRSQAFTVRNALLKLMIKTFSDTKIFLSDDTFTLERRVIDYEIPSDEISEAILLCAEDAYIDNEEIWRERRIDDVDGKILVDATMFIFK</sequence>
<comment type="caution">
    <text evidence="1">The sequence shown here is derived from an EMBL/GenBank/DDBJ whole genome shotgun (WGS) entry which is preliminary data.</text>
</comment>
<reference evidence="1 2" key="1">
    <citation type="journal article" date="2014" name="Genome Biol. Evol.">
        <title>The genome of the myxosporean Thelohanellus kitauei shows adaptations to nutrient acquisition within its fish host.</title>
        <authorList>
            <person name="Yang Y."/>
            <person name="Xiong J."/>
            <person name="Zhou Z."/>
            <person name="Huo F."/>
            <person name="Miao W."/>
            <person name="Ran C."/>
            <person name="Liu Y."/>
            <person name="Zhang J."/>
            <person name="Feng J."/>
            <person name="Wang M."/>
            <person name="Wang M."/>
            <person name="Wang L."/>
            <person name="Yao B."/>
        </authorList>
    </citation>
    <scope>NUCLEOTIDE SEQUENCE [LARGE SCALE GENOMIC DNA]</scope>
    <source>
        <strain evidence="1">Wuqing</strain>
    </source>
</reference>
<gene>
    <name evidence="1" type="ORF">RF11_00977</name>
</gene>
<protein>
    <submittedName>
        <fullName evidence="1">Uncharacterized protein</fullName>
    </submittedName>
</protein>
<dbReference type="EMBL" id="JWZT01003310">
    <property type="protein sequence ID" value="KII67073.1"/>
    <property type="molecule type" value="Genomic_DNA"/>
</dbReference>
<evidence type="ECO:0000313" key="2">
    <source>
        <dbReference type="Proteomes" id="UP000031668"/>
    </source>
</evidence>